<name>A0A5B6WSI4_9ROSI</name>
<gene>
    <name evidence="1" type="ORF">EPI10_006183</name>
</gene>
<comment type="caution">
    <text evidence="1">The sequence shown here is derived from an EMBL/GenBank/DDBJ whole genome shotgun (WGS) entry which is preliminary data.</text>
</comment>
<proteinExistence type="predicted"/>
<organism evidence="1 2">
    <name type="scientific">Gossypium australe</name>
    <dbReference type="NCBI Taxonomy" id="47621"/>
    <lineage>
        <taxon>Eukaryota</taxon>
        <taxon>Viridiplantae</taxon>
        <taxon>Streptophyta</taxon>
        <taxon>Embryophyta</taxon>
        <taxon>Tracheophyta</taxon>
        <taxon>Spermatophyta</taxon>
        <taxon>Magnoliopsida</taxon>
        <taxon>eudicotyledons</taxon>
        <taxon>Gunneridae</taxon>
        <taxon>Pentapetalae</taxon>
        <taxon>rosids</taxon>
        <taxon>malvids</taxon>
        <taxon>Malvales</taxon>
        <taxon>Malvaceae</taxon>
        <taxon>Malvoideae</taxon>
        <taxon>Gossypium</taxon>
    </lineage>
</organism>
<dbReference type="Proteomes" id="UP000325315">
    <property type="component" value="Unassembled WGS sequence"/>
</dbReference>
<dbReference type="AlphaFoldDB" id="A0A5B6WSI4"/>
<keyword evidence="2" id="KW-1185">Reference proteome</keyword>
<accession>A0A5B6WSI4</accession>
<reference evidence="2" key="1">
    <citation type="journal article" date="2019" name="Plant Biotechnol. J.">
        <title>Genome sequencing of the Australian wild diploid species Gossypium australe highlights disease resistance and delayed gland morphogenesis.</title>
        <authorList>
            <person name="Cai Y."/>
            <person name="Cai X."/>
            <person name="Wang Q."/>
            <person name="Wang P."/>
            <person name="Zhang Y."/>
            <person name="Cai C."/>
            <person name="Xu Y."/>
            <person name="Wang K."/>
            <person name="Zhou Z."/>
            <person name="Wang C."/>
            <person name="Geng S."/>
            <person name="Li B."/>
            <person name="Dong Q."/>
            <person name="Hou Y."/>
            <person name="Wang H."/>
            <person name="Ai P."/>
            <person name="Liu Z."/>
            <person name="Yi F."/>
            <person name="Sun M."/>
            <person name="An G."/>
            <person name="Cheng J."/>
            <person name="Zhang Y."/>
            <person name="Shi Q."/>
            <person name="Xie Y."/>
            <person name="Shi X."/>
            <person name="Chang Y."/>
            <person name="Huang F."/>
            <person name="Chen Y."/>
            <person name="Hong S."/>
            <person name="Mi L."/>
            <person name="Sun Q."/>
            <person name="Zhang L."/>
            <person name="Zhou B."/>
            <person name="Peng R."/>
            <person name="Zhang X."/>
            <person name="Liu F."/>
        </authorList>
    </citation>
    <scope>NUCLEOTIDE SEQUENCE [LARGE SCALE GENOMIC DNA]</scope>
    <source>
        <strain evidence="2">cv. PA1801</strain>
    </source>
</reference>
<evidence type="ECO:0000313" key="1">
    <source>
        <dbReference type="EMBL" id="KAA3484074.1"/>
    </source>
</evidence>
<dbReference type="EMBL" id="SMMG02000002">
    <property type="protein sequence ID" value="KAA3484074.1"/>
    <property type="molecule type" value="Genomic_DNA"/>
</dbReference>
<protein>
    <submittedName>
        <fullName evidence="1">Uncharacterized protein</fullName>
    </submittedName>
</protein>
<sequence>MSESFFGSVNTPQSLCQQKKRVLLGNEWGLLVRIRHLRELKKLASLGERPQDFLDLAKLEIVNH</sequence>
<evidence type="ECO:0000313" key="2">
    <source>
        <dbReference type="Proteomes" id="UP000325315"/>
    </source>
</evidence>